<organism evidence="2 3">
    <name type="scientific">Acidovorax cavernicola</name>
    <dbReference type="NCBI Taxonomy" id="1675792"/>
    <lineage>
        <taxon>Bacteria</taxon>
        <taxon>Pseudomonadati</taxon>
        <taxon>Pseudomonadota</taxon>
        <taxon>Betaproteobacteria</taxon>
        <taxon>Burkholderiales</taxon>
        <taxon>Comamonadaceae</taxon>
        <taxon>Acidovorax</taxon>
    </lineage>
</organism>
<reference evidence="2 3" key="1">
    <citation type="submission" date="2018-09" db="EMBL/GenBank/DDBJ databases">
        <title>Acidovorax cavernicola nov. sp. isolated from Gruta de las Maravillas (Aracena, Spain).</title>
        <authorList>
            <person name="Jurado V."/>
            <person name="Gutierrez-Patricio S."/>
            <person name="Gonzalez-Pimentel J.L."/>
            <person name="Miller A.Z."/>
            <person name="Laiz L."/>
            <person name="Saiz-Jimenez C."/>
        </authorList>
    </citation>
    <scope>NUCLEOTIDE SEQUENCE [LARGE SCALE GENOMIC DNA]</scope>
    <source>
        <strain evidence="2 3">1011MAR4D40.2</strain>
    </source>
</reference>
<name>A0A9X8GUL3_9BURK</name>
<dbReference type="InterPro" id="IPR013216">
    <property type="entry name" value="Methyltransf_11"/>
</dbReference>
<dbReference type="RefSeq" id="WP_119554810.1">
    <property type="nucleotide sequence ID" value="NZ_QXMN01000019.1"/>
</dbReference>
<feature type="domain" description="Methyltransferase type 11" evidence="1">
    <location>
        <begin position="51"/>
        <end position="150"/>
    </location>
</feature>
<keyword evidence="2" id="KW-0808">Transferase</keyword>
<dbReference type="GO" id="GO:0032259">
    <property type="term" value="P:methylation"/>
    <property type="evidence" value="ECO:0007669"/>
    <property type="project" value="UniProtKB-KW"/>
</dbReference>
<evidence type="ECO:0000313" key="2">
    <source>
        <dbReference type="EMBL" id="RIX78631.1"/>
    </source>
</evidence>
<dbReference type="Gene3D" id="3.40.50.150">
    <property type="entry name" value="Vaccinia Virus protein VP39"/>
    <property type="match status" value="1"/>
</dbReference>
<dbReference type="OrthoDB" id="529208at2"/>
<evidence type="ECO:0000313" key="3">
    <source>
        <dbReference type="Proteomes" id="UP000265619"/>
    </source>
</evidence>
<dbReference type="SUPFAM" id="SSF53335">
    <property type="entry name" value="S-adenosyl-L-methionine-dependent methyltransferases"/>
    <property type="match status" value="1"/>
</dbReference>
<keyword evidence="2" id="KW-0489">Methyltransferase</keyword>
<dbReference type="EMBL" id="QXMN01000019">
    <property type="protein sequence ID" value="RIX78631.1"/>
    <property type="molecule type" value="Genomic_DNA"/>
</dbReference>
<gene>
    <name evidence="2" type="ORF">D3H34_16420</name>
</gene>
<protein>
    <submittedName>
        <fullName evidence="2">Methyltransferase domain-containing protein</fullName>
    </submittedName>
</protein>
<proteinExistence type="predicted"/>
<keyword evidence="3" id="KW-1185">Reference proteome</keyword>
<evidence type="ECO:0000259" key="1">
    <source>
        <dbReference type="Pfam" id="PF08241"/>
    </source>
</evidence>
<dbReference type="GO" id="GO:0008757">
    <property type="term" value="F:S-adenosylmethionine-dependent methyltransferase activity"/>
    <property type="evidence" value="ECO:0007669"/>
    <property type="project" value="InterPro"/>
</dbReference>
<dbReference type="InterPro" id="IPR029063">
    <property type="entry name" value="SAM-dependent_MTases_sf"/>
</dbReference>
<dbReference type="Pfam" id="PF08241">
    <property type="entry name" value="Methyltransf_11"/>
    <property type="match status" value="1"/>
</dbReference>
<comment type="caution">
    <text evidence="2">The sequence shown here is derived from an EMBL/GenBank/DDBJ whole genome shotgun (WGS) entry which is preliminary data.</text>
</comment>
<dbReference type="AlphaFoldDB" id="A0A9X8GUL3"/>
<sequence length="260" mass="28821">MSDFDDLLREAQQRPLTGWDLSCDGRIVTTPAPWQFEAEVDRLARRSPDLLDMGTGGGEWLSQLPHRPARTVATEGWAPNVGIARERLAPLGIEVVEVEGADDNALQADDGSAQPRLPFGDASFHLVVNRHESFAAREVQRILMPGGHFLTQQVASDFNAGFHALLGLPWTEPPRWQLDTATAQLARAGLRVLQGEEGAERLRFADVGAFAWYLLQVPYVCPDFRIDTCRAALARLHARIAQGEPLEVRQALFRLVAMRP</sequence>
<dbReference type="PANTHER" id="PTHR43460:SF1">
    <property type="entry name" value="METHYLTRANSFERASE TYPE 11 DOMAIN-CONTAINING PROTEIN"/>
    <property type="match status" value="1"/>
</dbReference>
<accession>A0A9X8GUL3</accession>
<dbReference type="PANTHER" id="PTHR43460">
    <property type="entry name" value="METHYLTRANSFERASE"/>
    <property type="match status" value="1"/>
</dbReference>
<dbReference type="Proteomes" id="UP000265619">
    <property type="component" value="Unassembled WGS sequence"/>
</dbReference>
<dbReference type="InterPro" id="IPR052939">
    <property type="entry name" value="23S_rRNA_MeTrnsfrase_RlmA"/>
</dbReference>